<comment type="catalytic activity">
    <reaction evidence="10">
        <text>2 reduced [2Fe-2S]-[ferredoxin] + NADP(+) + H(+) = 2 oxidized [2Fe-2S]-[ferredoxin] + NADPH</text>
        <dbReference type="Rhea" id="RHEA:20125"/>
        <dbReference type="Rhea" id="RHEA-COMP:10000"/>
        <dbReference type="Rhea" id="RHEA-COMP:10001"/>
        <dbReference type="ChEBI" id="CHEBI:15378"/>
        <dbReference type="ChEBI" id="CHEBI:33737"/>
        <dbReference type="ChEBI" id="CHEBI:33738"/>
        <dbReference type="ChEBI" id="CHEBI:57783"/>
        <dbReference type="ChEBI" id="CHEBI:58349"/>
        <dbReference type="EC" id="1.18.1.2"/>
    </reaction>
</comment>
<protein>
    <recommendedName>
        <fullName evidence="3">ferredoxin--NADP(+) reductase</fullName>
        <ecNumber evidence="3">1.18.1.2</ecNumber>
    </recommendedName>
</protein>
<comment type="similarity">
    <text evidence="2">Belongs to the ferredoxin--NADP reductase type 1 family.</text>
</comment>
<comment type="cofactor">
    <cofactor evidence="1">
        <name>FAD</name>
        <dbReference type="ChEBI" id="CHEBI:57692"/>
    </cofactor>
</comment>
<dbReference type="PANTHER" id="PTHR47878:SF1">
    <property type="entry name" value="FLAVODOXIN_FERREDOXIN--NADP REDUCTASE"/>
    <property type="match status" value="1"/>
</dbReference>
<dbReference type="Pfam" id="PF00175">
    <property type="entry name" value="NAD_binding_1"/>
    <property type="match status" value="1"/>
</dbReference>
<dbReference type="InterPro" id="IPR039261">
    <property type="entry name" value="FNR_nucleotide-bd"/>
</dbReference>
<dbReference type="PROSITE" id="PS51384">
    <property type="entry name" value="FAD_FR"/>
    <property type="match status" value="1"/>
</dbReference>
<dbReference type="GO" id="GO:0034599">
    <property type="term" value="P:cellular response to oxidative stress"/>
    <property type="evidence" value="ECO:0007669"/>
    <property type="project" value="TreeGrafter"/>
</dbReference>
<comment type="cofactor">
    <cofactor evidence="9">
        <name>[2Fe-2S] cluster</name>
        <dbReference type="ChEBI" id="CHEBI:190135"/>
    </cofactor>
</comment>
<evidence type="ECO:0000313" key="13">
    <source>
        <dbReference type="Proteomes" id="UP000288212"/>
    </source>
</evidence>
<dbReference type="InterPro" id="IPR017938">
    <property type="entry name" value="Riboflavin_synthase-like_b-brl"/>
</dbReference>
<dbReference type="InterPro" id="IPR033892">
    <property type="entry name" value="FNR_bac"/>
</dbReference>
<dbReference type="PRINTS" id="PR00410">
    <property type="entry name" value="PHEHYDRXLASE"/>
</dbReference>
<dbReference type="InterPro" id="IPR001433">
    <property type="entry name" value="OxRdtase_FAD/NAD-bd"/>
</dbReference>
<dbReference type="GO" id="GO:0000166">
    <property type="term" value="F:nucleotide binding"/>
    <property type="evidence" value="ECO:0007669"/>
    <property type="project" value="UniProtKB-KW"/>
</dbReference>
<dbReference type="InterPro" id="IPR051930">
    <property type="entry name" value="FNR_type-1"/>
</dbReference>
<keyword evidence="6" id="KW-0274">FAD</keyword>
<evidence type="ECO:0000256" key="9">
    <source>
        <dbReference type="ARBA" id="ARBA00034078"/>
    </source>
</evidence>
<comment type="caution">
    <text evidence="12">The sequence shown here is derived from an EMBL/GenBank/DDBJ whole genome shotgun (WGS) entry which is preliminary data.</text>
</comment>
<dbReference type="CDD" id="cd06195">
    <property type="entry name" value="FNR1"/>
    <property type="match status" value="1"/>
</dbReference>
<dbReference type="InterPro" id="IPR017927">
    <property type="entry name" value="FAD-bd_FR_type"/>
</dbReference>
<evidence type="ECO:0000256" key="5">
    <source>
        <dbReference type="ARBA" id="ARBA00022741"/>
    </source>
</evidence>
<dbReference type="Gene3D" id="3.40.50.80">
    <property type="entry name" value="Nucleotide-binding domain of ferredoxin-NADP reductase (FNR) module"/>
    <property type="match status" value="1"/>
</dbReference>
<sequence length="247" mass="27658">MAQWLTGTVIENKRWNDQLFSLRVEAPPFDFVAGQFVRLGLPGAEKRLQRAYSLVNSPSDPVLDFLITSVPTGALSPRLDLLIPGDTVEVSQPPSGFFILSEIPEGETLWLVSTGTGIGPYLSMLGTEIPWQRFKTIYLVHGVRYRHDLCYQELIQQWQLEHPGQLIYQPVVTRETCSGALQQRIPQLIRSGELEAKVGGTLDSNAQVMLCGNPEMILDAKAALLEKGLDKNLRRKPGNVTVEQYWK</sequence>
<name>A0A432VUN3_9GAMM</name>
<dbReference type="InterPro" id="IPR001709">
    <property type="entry name" value="Flavoprot_Pyr_Nucl_cyt_Rdtase"/>
</dbReference>
<evidence type="ECO:0000256" key="6">
    <source>
        <dbReference type="ARBA" id="ARBA00022827"/>
    </source>
</evidence>
<keyword evidence="13" id="KW-1185">Reference proteome</keyword>
<reference evidence="12 13" key="1">
    <citation type="journal article" date="2011" name="Front. Microbiol.">
        <title>Genomic signatures of strain selection and enhancement in Bacillus atrophaeus var. globigii, a historical biowarfare simulant.</title>
        <authorList>
            <person name="Gibbons H.S."/>
            <person name="Broomall S.M."/>
            <person name="McNew L.A."/>
            <person name="Daligault H."/>
            <person name="Chapman C."/>
            <person name="Bruce D."/>
            <person name="Karavis M."/>
            <person name="Krepps M."/>
            <person name="McGregor P.A."/>
            <person name="Hong C."/>
            <person name="Park K.H."/>
            <person name="Akmal A."/>
            <person name="Feldman A."/>
            <person name="Lin J.S."/>
            <person name="Chang W.E."/>
            <person name="Higgs B.W."/>
            <person name="Demirev P."/>
            <person name="Lindquist J."/>
            <person name="Liem A."/>
            <person name="Fochler E."/>
            <person name="Read T.D."/>
            <person name="Tapia R."/>
            <person name="Johnson S."/>
            <person name="Bishop-Lilly K.A."/>
            <person name="Detter C."/>
            <person name="Han C."/>
            <person name="Sozhamannan S."/>
            <person name="Rosenzweig C.N."/>
            <person name="Skowronski E.W."/>
        </authorList>
    </citation>
    <scope>NUCLEOTIDE SEQUENCE [LARGE SCALE GENOMIC DNA]</scope>
    <source>
        <strain evidence="12 13">AK5</strain>
    </source>
</reference>
<dbReference type="OrthoDB" id="9784483at2"/>
<dbReference type="SUPFAM" id="SSF52343">
    <property type="entry name" value="Ferredoxin reductase-like, C-terminal NADP-linked domain"/>
    <property type="match status" value="1"/>
</dbReference>
<dbReference type="PRINTS" id="PR00371">
    <property type="entry name" value="FPNCR"/>
</dbReference>
<keyword evidence="7" id="KW-0521">NADP</keyword>
<evidence type="ECO:0000256" key="3">
    <source>
        <dbReference type="ARBA" id="ARBA00013223"/>
    </source>
</evidence>
<evidence type="ECO:0000256" key="4">
    <source>
        <dbReference type="ARBA" id="ARBA00022630"/>
    </source>
</evidence>
<gene>
    <name evidence="12" type="ORF">CWE06_06315</name>
</gene>
<dbReference type="InterPro" id="IPR008333">
    <property type="entry name" value="Cbr1-like_FAD-bd_dom"/>
</dbReference>
<organism evidence="12 13">
    <name type="scientific">Aliidiomarina haloalkalitolerans</name>
    <dbReference type="NCBI Taxonomy" id="859059"/>
    <lineage>
        <taxon>Bacteria</taxon>
        <taxon>Pseudomonadati</taxon>
        <taxon>Pseudomonadota</taxon>
        <taxon>Gammaproteobacteria</taxon>
        <taxon>Alteromonadales</taxon>
        <taxon>Idiomarinaceae</taxon>
        <taxon>Aliidiomarina</taxon>
    </lineage>
</organism>
<dbReference type="PANTHER" id="PTHR47878">
    <property type="entry name" value="OXIDOREDUCTASE FAD/NAD(P)-BINDING DOMAIN PROTEIN"/>
    <property type="match status" value="1"/>
</dbReference>
<dbReference type="SUPFAM" id="SSF63380">
    <property type="entry name" value="Riboflavin synthase domain-like"/>
    <property type="match status" value="1"/>
</dbReference>
<accession>A0A432VUN3</accession>
<dbReference type="AlphaFoldDB" id="A0A432VUN3"/>
<dbReference type="Gene3D" id="2.40.30.10">
    <property type="entry name" value="Translation factors"/>
    <property type="match status" value="1"/>
</dbReference>
<evidence type="ECO:0000256" key="8">
    <source>
        <dbReference type="ARBA" id="ARBA00023002"/>
    </source>
</evidence>
<evidence type="ECO:0000259" key="11">
    <source>
        <dbReference type="PROSITE" id="PS51384"/>
    </source>
</evidence>
<dbReference type="GO" id="GO:0004324">
    <property type="term" value="F:ferredoxin-NADP+ reductase activity"/>
    <property type="evidence" value="ECO:0007669"/>
    <property type="project" value="UniProtKB-EC"/>
</dbReference>
<dbReference type="Proteomes" id="UP000288212">
    <property type="component" value="Unassembled WGS sequence"/>
</dbReference>
<dbReference type="EMBL" id="PIPI01000003">
    <property type="protein sequence ID" value="RUO20237.1"/>
    <property type="molecule type" value="Genomic_DNA"/>
</dbReference>
<evidence type="ECO:0000313" key="12">
    <source>
        <dbReference type="EMBL" id="RUO20237.1"/>
    </source>
</evidence>
<keyword evidence="5" id="KW-0547">Nucleotide-binding</keyword>
<evidence type="ECO:0000256" key="10">
    <source>
        <dbReference type="ARBA" id="ARBA00047776"/>
    </source>
</evidence>
<proteinExistence type="inferred from homology"/>
<dbReference type="RefSeq" id="WP_126792286.1">
    <property type="nucleotide sequence ID" value="NZ_PIPI01000003.1"/>
</dbReference>
<evidence type="ECO:0000256" key="1">
    <source>
        <dbReference type="ARBA" id="ARBA00001974"/>
    </source>
</evidence>
<evidence type="ECO:0000256" key="7">
    <source>
        <dbReference type="ARBA" id="ARBA00022857"/>
    </source>
</evidence>
<dbReference type="GO" id="GO:0042167">
    <property type="term" value="P:heme catabolic process"/>
    <property type="evidence" value="ECO:0007669"/>
    <property type="project" value="TreeGrafter"/>
</dbReference>
<keyword evidence="8" id="KW-0560">Oxidoreductase</keyword>
<feature type="domain" description="FAD-binding FR-type" evidence="11">
    <location>
        <begin position="2"/>
        <end position="101"/>
    </location>
</feature>
<dbReference type="Pfam" id="PF00970">
    <property type="entry name" value="FAD_binding_6"/>
    <property type="match status" value="1"/>
</dbReference>
<keyword evidence="4" id="KW-0285">Flavoprotein</keyword>
<evidence type="ECO:0000256" key="2">
    <source>
        <dbReference type="ARBA" id="ARBA00008312"/>
    </source>
</evidence>
<dbReference type="EC" id="1.18.1.2" evidence="3"/>